<name>A0A7V2ZHS2_9BACT</name>
<dbReference type="EMBL" id="DSUJ01000008">
    <property type="protein sequence ID" value="HFI90249.1"/>
    <property type="molecule type" value="Genomic_DNA"/>
</dbReference>
<evidence type="ECO:0000313" key="1">
    <source>
        <dbReference type="EMBL" id="HFI90249.1"/>
    </source>
</evidence>
<dbReference type="AlphaFoldDB" id="A0A7V2ZHS2"/>
<sequence length="82" mass="9819">MKTDIFRDAIKNRSKIRFYYGLYQWVVEPYYIARDRNGNKVLYAKVSNSNEVKKFDFRKIANIKVFDKYKFSPVIPIIPMAS</sequence>
<reference evidence="1" key="1">
    <citation type="journal article" date="2020" name="mSystems">
        <title>Genome- and Community-Level Interaction Insights into Carbon Utilization and Element Cycling Functions of Hydrothermarchaeota in Hydrothermal Sediment.</title>
        <authorList>
            <person name="Zhou Z."/>
            <person name="Liu Y."/>
            <person name="Xu W."/>
            <person name="Pan J."/>
            <person name="Luo Z.H."/>
            <person name="Li M."/>
        </authorList>
    </citation>
    <scope>NUCLEOTIDE SEQUENCE [LARGE SCALE GENOMIC DNA]</scope>
    <source>
        <strain evidence="1">SpSt-479</strain>
    </source>
</reference>
<gene>
    <name evidence="1" type="ORF">ENS31_01820</name>
</gene>
<comment type="caution">
    <text evidence="1">The sequence shown here is derived from an EMBL/GenBank/DDBJ whole genome shotgun (WGS) entry which is preliminary data.</text>
</comment>
<dbReference type="PROSITE" id="PS52050">
    <property type="entry name" value="WYL"/>
    <property type="match status" value="1"/>
</dbReference>
<protein>
    <submittedName>
        <fullName evidence="1">Uncharacterized protein</fullName>
    </submittedName>
</protein>
<accession>A0A7V2ZHS2</accession>
<dbReference type="RefSeq" id="WP_304145686.1">
    <property type="nucleotide sequence ID" value="NZ_JAOAIE010000058.1"/>
</dbReference>
<organism evidence="1">
    <name type="scientific">Ignavibacterium album</name>
    <dbReference type="NCBI Taxonomy" id="591197"/>
    <lineage>
        <taxon>Bacteria</taxon>
        <taxon>Pseudomonadati</taxon>
        <taxon>Ignavibacteriota</taxon>
        <taxon>Ignavibacteria</taxon>
        <taxon>Ignavibacteriales</taxon>
        <taxon>Ignavibacteriaceae</taxon>
        <taxon>Ignavibacterium</taxon>
    </lineage>
</organism>
<proteinExistence type="predicted"/>